<dbReference type="Proteomes" id="UP000266206">
    <property type="component" value="Unassembled WGS sequence"/>
</dbReference>
<proteinExistence type="predicted"/>
<dbReference type="EMBL" id="NQYH01000005">
    <property type="protein sequence ID" value="RIY41117.1"/>
    <property type="molecule type" value="Genomic_DNA"/>
</dbReference>
<organism evidence="1 2">
    <name type="scientific">Neopusillimonas maritima</name>
    <dbReference type="NCBI Taxonomy" id="2026239"/>
    <lineage>
        <taxon>Bacteria</taxon>
        <taxon>Pseudomonadati</taxon>
        <taxon>Pseudomonadota</taxon>
        <taxon>Betaproteobacteria</taxon>
        <taxon>Burkholderiales</taxon>
        <taxon>Alcaligenaceae</taxon>
        <taxon>Neopusillimonas</taxon>
    </lineage>
</organism>
<accession>A0A3A1YYE8</accession>
<protein>
    <submittedName>
        <fullName evidence="1">Uncharacterized protein</fullName>
    </submittedName>
</protein>
<evidence type="ECO:0000313" key="2">
    <source>
        <dbReference type="Proteomes" id="UP000266206"/>
    </source>
</evidence>
<comment type="caution">
    <text evidence="1">The sequence shown here is derived from an EMBL/GenBank/DDBJ whole genome shotgun (WGS) entry which is preliminary data.</text>
</comment>
<dbReference type="AlphaFoldDB" id="A0A3A1YYE8"/>
<gene>
    <name evidence="1" type="ORF">CJP73_08185</name>
</gene>
<name>A0A3A1YYE8_9BURK</name>
<sequence length="325" mass="36893">MIGKIFIEGDYLEIYPYMNWLFLLNHEGDLLVSRTEQLIDDSVLHDYFFRQGKNIVSPPPRETVVSIDPRKFKKIAKIADQYSFSDLRFFYSNILCGSNDGLQFLAFDTATETITKEMKVTDTPISSIAARYMTVFAASLEDSVTTLFGVKAGEYAHIRKTGSQASRVGVSFKRIHFYAGAVDLHVSTYERSPVEADVGDEKDREEINRIDEARPYAFGQEVPDFVFNSNNGIYLKFGAELRYRKDDSLEPFIFPLGNSGKLISAHLHMGATTFEFLDGLFCRIKNSWMPLLEGECISTRGYSNSVNYQKTVTAVNERGAHYFVL</sequence>
<evidence type="ECO:0000313" key="1">
    <source>
        <dbReference type="EMBL" id="RIY41117.1"/>
    </source>
</evidence>
<reference evidence="1 2" key="1">
    <citation type="submission" date="2017-08" db="EMBL/GenBank/DDBJ databases">
        <title>Pusillimonas indicus sp. nov., a member of the family Alcaligenaceae isolated from surface seawater.</title>
        <authorList>
            <person name="Li J."/>
        </authorList>
    </citation>
    <scope>NUCLEOTIDE SEQUENCE [LARGE SCALE GENOMIC DNA]</scope>
    <source>
        <strain evidence="1 2">L52-1-41</strain>
    </source>
</reference>
<dbReference type="RefSeq" id="WP_119516117.1">
    <property type="nucleotide sequence ID" value="NZ_NQYH01000005.1"/>
</dbReference>